<feature type="chain" id="PRO_5002522586" description="Secreted protein" evidence="1">
    <location>
        <begin position="20"/>
        <end position="195"/>
    </location>
</feature>
<sequence>MVMKTHTLLLGLSPVLNLAGSDQALQSVHDIRPAVSHSLDVFPTTLLRYPCSPLGAQAPESATGLIHHRPSPFAWPPVASVSRAVPSPHSPSVSTALLIFKVQRDRLDSYPPGHIRSGLSPVFSRVVLYQSARPSFRSALGLIYYNRPALFWVFVVHPLRGRSPRAPKWPCALLGLILQRKKISPNPPPPPVRAS</sequence>
<gene>
    <name evidence="2" type="ORF">PMG11_06240</name>
</gene>
<dbReference type="AlphaFoldDB" id="A0A0F7TQ51"/>
<name>A0A0F7TQ51_PENBI</name>
<accession>A0A0F7TQ51</accession>
<organism evidence="2 3">
    <name type="scientific">Penicillium brasilianum</name>
    <dbReference type="NCBI Taxonomy" id="104259"/>
    <lineage>
        <taxon>Eukaryota</taxon>
        <taxon>Fungi</taxon>
        <taxon>Dikarya</taxon>
        <taxon>Ascomycota</taxon>
        <taxon>Pezizomycotina</taxon>
        <taxon>Eurotiomycetes</taxon>
        <taxon>Eurotiomycetidae</taxon>
        <taxon>Eurotiales</taxon>
        <taxon>Aspergillaceae</taxon>
        <taxon>Penicillium</taxon>
    </lineage>
</organism>
<reference evidence="3" key="1">
    <citation type="journal article" date="2015" name="Genome Announc.">
        <title>Draft genome sequence of the fungus Penicillium brasilianum MG11.</title>
        <authorList>
            <person name="Horn F."/>
            <person name="Linde J."/>
            <person name="Mattern D.J."/>
            <person name="Walther G."/>
            <person name="Guthke R."/>
            <person name="Brakhage A.A."/>
            <person name="Valiante V."/>
        </authorList>
    </citation>
    <scope>NUCLEOTIDE SEQUENCE [LARGE SCALE GENOMIC DNA]</scope>
    <source>
        <strain evidence="3">MG11</strain>
    </source>
</reference>
<protein>
    <recommendedName>
        <fullName evidence="4">Secreted protein</fullName>
    </recommendedName>
</protein>
<evidence type="ECO:0000313" key="2">
    <source>
        <dbReference type="EMBL" id="CEJ57550.1"/>
    </source>
</evidence>
<feature type="signal peptide" evidence="1">
    <location>
        <begin position="1"/>
        <end position="19"/>
    </location>
</feature>
<proteinExistence type="predicted"/>
<dbReference type="EMBL" id="CDHK01000005">
    <property type="protein sequence ID" value="CEJ57550.1"/>
    <property type="molecule type" value="Genomic_DNA"/>
</dbReference>
<dbReference type="Proteomes" id="UP000042958">
    <property type="component" value="Unassembled WGS sequence"/>
</dbReference>
<evidence type="ECO:0000256" key="1">
    <source>
        <dbReference type="SAM" id="SignalP"/>
    </source>
</evidence>
<keyword evidence="1" id="KW-0732">Signal</keyword>
<evidence type="ECO:0000313" key="3">
    <source>
        <dbReference type="Proteomes" id="UP000042958"/>
    </source>
</evidence>
<evidence type="ECO:0008006" key="4">
    <source>
        <dbReference type="Google" id="ProtNLM"/>
    </source>
</evidence>
<keyword evidence="3" id="KW-1185">Reference proteome</keyword>